<gene>
    <name evidence="1" type="ORF">ONZ43_g1493</name>
</gene>
<accession>A0ACC2J463</accession>
<dbReference type="EMBL" id="JAPESX010000260">
    <property type="protein sequence ID" value="KAJ8122271.1"/>
    <property type="molecule type" value="Genomic_DNA"/>
</dbReference>
<protein>
    <submittedName>
        <fullName evidence="1">Uncharacterized protein</fullName>
    </submittedName>
</protein>
<evidence type="ECO:0000313" key="2">
    <source>
        <dbReference type="Proteomes" id="UP001153334"/>
    </source>
</evidence>
<organism evidence="1 2">
    <name type="scientific">Nemania bipapillata</name>
    <dbReference type="NCBI Taxonomy" id="110536"/>
    <lineage>
        <taxon>Eukaryota</taxon>
        <taxon>Fungi</taxon>
        <taxon>Dikarya</taxon>
        <taxon>Ascomycota</taxon>
        <taxon>Pezizomycotina</taxon>
        <taxon>Sordariomycetes</taxon>
        <taxon>Xylariomycetidae</taxon>
        <taxon>Xylariales</taxon>
        <taxon>Xylariaceae</taxon>
        <taxon>Nemania</taxon>
    </lineage>
</organism>
<reference evidence="1" key="1">
    <citation type="submission" date="2022-11" db="EMBL/GenBank/DDBJ databases">
        <title>Genome Sequence of Nemania bipapillata.</title>
        <authorList>
            <person name="Buettner E."/>
        </authorList>
    </citation>
    <scope>NUCLEOTIDE SEQUENCE</scope>
    <source>
        <strain evidence="1">CP14</strain>
    </source>
</reference>
<keyword evidence="2" id="KW-1185">Reference proteome</keyword>
<evidence type="ECO:0000313" key="1">
    <source>
        <dbReference type="EMBL" id="KAJ8122271.1"/>
    </source>
</evidence>
<name>A0ACC2J463_9PEZI</name>
<sequence>MAWDCDTCGRTFGSWQALNQHMNAVGHEESPFQFGCDQCSFVFKTNCCSVTKPTQNEIKKHEAELHFWCSECKRGFQSANNMKMHLNSRVHRGKSISCPCCKSLFATAAGLAHHLETGSCPKAARLNRDEVYKLVRRLDDSGLIAKKLIGWEGSTTYQASSLTWNGDYFECYFCHRLFNSLQSLNQHLQSPIHQQKLYHCPNRTVCKKEFTTLAGVCNHLESESCKAMRFEAVQRHFQEIMKGDRLIGYP</sequence>
<proteinExistence type="predicted"/>
<dbReference type="Proteomes" id="UP001153334">
    <property type="component" value="Unassembled WGS sequence"/>
</dbReference>
<comment type="caution">
    <text evidence="1">The sequence shown here is derived from an EMBL/GenBank/DDBJ whole genome shotgun (WGS) entry which is preliminary data.</text>
</comment>